<comment type="similarity">
    <text evidence="1">Belongs to the CinA family.</text>
</comment>
<gene>
    <name evidence="3" type="ORF">AVDCRST_MAG37-2898</name>
</gene>
<feature type="domain" description="MoaB/Mog" evidence="2">
    <location>
        <begin position="21"/>
        <end position="188"/>
    </location>
</feature>
<dbReference type="GO" id="GO:0016787">
    <property type="term" value="F:hydrolase activity"/>
    <property type="evidence" value="ECO:0007669"/>
    <property type="project" value="UniProtKB-KW"/>
</dbReference>
<dbReference type="AlphaFoldDB" id="A0A6J4QU87"/>
<dbReference type="InterPro" id="IPR041424">
    <property type="entry name" value="CinA_KH"/>
</dbReference>
<dbReference type="InterPro" id="IPR050101">
    <property type="entry name" value="CinA"/>
</dbReference>
<evidence type="ECO:0000313" key="3">
    <source>
        <dbReference type="EMBL" id="CAA9455378.1"/>
    </source>
</evidence>
<dbReference type="InterPro" id="IPR001453">
    <property type="entry name" value="MoaB/Mog_dom"/>
</dbReference>
<dbReference type="NCBIfam" id="TIGR00177">
    <property type="entry name" value="molyb_syn"/>
    <property type="match status" value="1"/>
</dbReference>
<dbReference type="NCBIfam" id="TIGR00199">
    <property type="entry name" value="PncC_domain"/>
    <property type="match status" value="1"/>
</dbReference>
<dbReference type="Gene3D" id="3.90.950.20">
    <property type="entry name" value="CinA-like"/>
    <property type="match status" value="1"/>
</dbReference>
<evidence type="ECO:0000256" key="1">
    <source>
        <dbReference type="HAMAP-Rule" id="MF_00226"/>
    </source>
</evidence>
<dbReference type="NCBIfam" id="NF001813">
    <property type="entry name" value="PRK00549.1"/>
    <property type="match status" value="1"/>
</dbReference>
<dbReference type="SUPFAM" id="SSF53218">
    <property type="entry name" value="Molybdenum cofactor biosynthesis proteins"/>
    <property type="match status" value="1"/>
</dbReference>
<dbReference type="SUPFAM" id="SSF142433">
    <property type="entry name" value="CinA-like"/>
    <property type="match status" value="1"/>
</dbReference>
<dbReference type="HAMAP" id="MF_00226_B">
    <property type="entry name" value="CinA_B"/>
    <property type="match status" value="1"/>
</dbReference>
<dbReference type="PANTHER" id="PTHR13939">
    <property type="entry name" value="NICOTINAMIDE-NUCLEOTIDE AMIDOHYDROLASE PNCC"/>
    <property type="match status" value="1"/>
</dbReference>
<dbReference type="EMBL" id="CADCVD010000148">
    <property type="protein sequence ID" value="CAA9455378.1"/>
    <property type="molecule type" value="Genomic_DNA"/>
</dbReference>
<reference evidence="3" key="1">
    <citation type="submission" date="2020-02" db="EMBL/GenBank/DDBJ databases">
        <authorList>
            <person name="Meier V. D."/>
        </authorList>
    </citation>
    <scope>NUCLEOTIDE SEQUENCE</scope>
    <source>
        <strain evidence="3">AVDCRST_MAG37</strain>
    </source>
</reference>
<dbReference type="InterPro" id="IPR036653">
    <property type="entry name" value="CinA-like_C"/>
</dbReference>
<dbReference type="InterPro" id="IPR008136">
    <property type="entry name" value="CinA_C"/>
</dbReference>
<dbReference type="NCBIfam" id="TIGR00200">
    <property type="entry name" value="cinA_nterm"/>
    <property type="match status" value="1"/>
</dbReference>
<dbReference type="Pfam" id="PF18146">
    <property type="entry name" value="CinA_KH"/>
    <property type="match status" value="1"/>
</dbReference>
<keyword evidence="3" id="KW-0378">Hydrolase</keyword>
<name>A0A6J4QU87_9ACTN</name>
<dbReference type="InterPro" id="IPR008135">
    <property type="entry name" value="Competence-induced_CinA"/>
</dbReference>
<protein>
    <recommendedName>
        <fullName evidence="1">CinA-like protein</fullName>
    </recommendedName>
</protein>
<dbReference type="Gene3D" id="3.30.70.2860">
    <property type="match status" value="1"/>
</dbReference>
<dbReference type="Gene3D" id="3.40.980.10">
    <property type="entry name" value="MoaB/Mog-like domain"/>
    <property type="match status" value="1"/>
</dbReference>
<dbReference type="PANTHER" id="PTHR13939:SF0">
    <property type="entry name" value="NMN AMIDOHYDROLASE-LIKE PROTEIN YFAY"/>
    <property type="match status" value="1"/>
</dbReference>
<dbReference type="CDD" id="cd00885">
    <property type="entry name" value="cinA"/>
    <property type="match status" value="1"/>
</dbReference>
<dbReference type="Pfam" id="PF00994">
    <property type="entry name" value="MoCF_biosynth"/>
    <property type="match status" value="1"/>
</dbReference>
<dbReference type="Pfam" id="PF02464">
    <property type="entry name" value="CinA"/>
    <property type="match status" value="1"/>
</dbReference>
<evidence type="ECO:0000259" key="2">
    <source>
        <dbReference type="SMART" id="SM00852"/>
    </source>
</evidence>
<organism evidence="3">
    <name type="scientific">uncultured Rubrobacteraceae bacterium</name>
    <dbReference type="NCBI Taxonomy" id="349277"/>
    <lineage>
        <taxon>Bacteria</taxon>
        <taxon>Bacillati</taxon>
        <taxon>Actinomycetota</taxon>
        <taxon>Rubrobacteria</taxon>
        <taxon>Rubrobacterales</taxon>
        <taxon>Rubrobacteraceae</taxon>
        <taxon>environmental samples</taxon>
    </lineage>
</organism>
<dbReference type="PIRSF" id="PIRSF006728">
    <property type="entry name" value="CinA"/>
    <property type="match status" value="1"/>
</dbReference>
<dbReference type="SMART" id="SM00852">
    <property type="entry name" value="MoCF_biosynth"/>
    <property type="match status" value="1"/>
</dbReference>
<proteinExistence type="inferred from homology"/>
<accession>A0A6J4QU87</accession>
<sequence>MQNEKTKTEAFEKTGTIESAEIVTIGTEMLLGDLVDTNSAWLSNRLAALGVSLYRHTTVGDNRERIITALSEAALRADLVLTTGGLGPTSDDLTNECLGVAAGREMVEYPEARRHVDEKFAAFGRKPTPSNYKQALFPEGTTLIPNPLGTAMGALLELDGALVATLPGVPAEMKGMFEGTLAPLVRERSEGAIVSRSLHFTGIGESALAEQVQDFLDASDPTVAPLASQGKVRLRITTRAATLEEAEKKITPVAEEILARLGDYYFGVDDETLEGAVGRLLKERGETLALAESCTGGLLAKRLTDGAGSSVYFKEGLVTYSNESKERLLGVPHDLLVQHGAVSEQAARAMAEEVRQAAGTDYGLSVTGVAGPGGGTEQKPVGLVFVGVSDENGTVAERLDLSAWKYSREAVRERSANRAFDLLRNRITRRNET</sequence>
<dbReference type="InterPro" id="IPR036425">
    <property type="entry name" value="MoaB/Mog-like_dom_sf"/>
</dbReference>